<accession>A0A9P8VBA9</accession>
<feature type="region of interest" description="Disordered" evidence="1">
    <location>
        <begin position="134"/>
        <end position="153"/>
    </location>
</feature>
<reference evidence="2" key="1">
    <citation type="journal article" date="2021" name="Nat. Commun.">
        <title>Genetic determinants of endophytism in the Arabidopsis root mycobiome.</title>
        <authorList>
            <person name="Mesny F."/>
            <person name="Miyauchi S."/>
            <person name="Thiergart T."/>
            <person name="Pickel B."/>
            <person name="Atanasova L."/>
            <person name="Karlsson M."/>
            <person name="Huettel B."/>
            <person name="Barry K.W."/>
            <person name="Haridas S."/>
            <person name="Chen C."/>
            <person name="Bauer D."/>
            <person name="Andreopoulos W."/>
            <person name="Pangilinan J."/>
            <person name="LaButti K."/>
            <person name="Riley R."/>
            <person name="Lipzen A."/>
            <person name="Clum A."/>
            <person name="Drula E."/>
            <person name="Henrissat B."/>
            <person name="Kohler A."/>
            <person name="Grigoriev I.V."/>
            <person name="Martin F.M."/>
            <person name="Hacquard S."/>
        </authorList>
    </citation>
    <scope>NUCLEOTIDE SEQUENCE</scope>
    <source>
        <strain evidence="2">MPI-SDFR-AT-0117</strain>
    </source>
</reference>
<feature type="compositionally biased region" description="Acidic residues" evidence="1">
    <location>
        <begin position="177"/>
        <end position="200"/>
    </location>
</feature>
<name>A0A9P8VBA9_9PEZI</name>
<dbReference type="Proteomes" id="UP000770015">
    <property type="component" value="Unassembled WGS sequence"/>
</dbReference>
<comment type="caution">
    <text evidence="2">The sequence shown here is derived from an EMBL/GenBank/DDBJ whole genome shotgun (WGS) entry which is preliminary data.</text>
</comment>
<feature type="region of interest" description="Disordered" evidence="1">
    <location>
        <begin position="1"/>
        <end position="20"/>
    </location>
</feature>
<protein>
    <submittedName>
        <fullName evidence="2">Uncharacterized protein</fullName>
    </submittedName>
</protein>
<evidence type="ECO:0000313" key="2">
    <source>
        <dbReference type="EMBL" id="KAH6685818.1"/>
    </source>
</evidence>
<sequence>MDEDSWPTDQLRRRQDEIRRRTYHDVAPRTFTRMQADLEQIQPVLNRQPRGLKRFLKRIFGKQLKKLHKYSPRFPSRMGNNTPSIENIKKELQLPPNGYIVPPPKFRRDVTTLRSDVLIKHQFARLKKEENLRKARRMRAKKRKQAKPPGRVKRFMESFRAQMRRFKSRTNQRLGEEDSTEESEDDFDYESDDYGSEFDEDRSGPMQMDVSADQPATVAIETSVIEVDGPMDLDNATDDEATIVEPDEPHAVWHEPDVAVEQEDVSYGEGDGLRLDDYFDSKLYYSPV</sequence>
<keyword evidence="3" id="KW-1185">Reference proteome</keyword>
<dbReference type="EMBL" id="JAGSXJ010000014">
    <property type="protein sequence ID" value="KAH6685818.1"/>
    <property type="molecule type" value="Genomic_DNA"/>
</dbReference>
<proteinExistence type="predicted"/>
<evidence type="ECO:0000256" key="1">
    <source>
        <dbReference type="SAM" id="MobiDB-lite"/>
    </source>
</evidence>
<feature type="compositionally biased region" description="Basic and acidic residues" evidence="1">
    <location>
        <begin position="10"/>
        <end position="20"/>
    </location>
</feature>
<gene>
    <name evidence="2" type="ORF">F5X68DRAFT_232798</name>
</gene>
<feature type="region of interest" description="Disordered" evidence="1">
    <location>
        <begin position="166"/>
        <end position="206"/>
    </location>
</feature>
<evidence type="ECO:0000313" key="3">
    <source>
        <dbReference type="Proteomes" id="UP000770015"/>
    </source>
</evidence>
<dbReference type="AlphaFoldDB" id="A0A9P8VBA9"/>
<organism evidence="2 3">
    <name type="scientific">Plectosphaerella plurivora</name>
    <dbReference type="NCBI Taxonomy" id="936078"/>
    <lineage>
        <taxon>Eukaryota</taxon>
        <taxon>Fungi</taxon>
        <taxon>Dikarya</taxon>
        <taxon>Ascomycota</taxon>
        <taxon>Pezizomycotina</taxon>
        <taxon>Sordariomycetes</taxon>
        <taxon>Hypocreomycetidae</taxon>
        <taxon>Glomerellales</taxon>
        <taxon>Plectosphaerellaceae</taxon>
        <taxon>Plectosphaerella</taxon>
    </lineage>
</organism>